<dbReference type="InParanoid" id="A0A673YGS0"/>
<evidence type="ECO:0000313" key="1">
    <source>
        <dbReference type="Ensembl" id="ENSSTUP00000033816.1"/>
    </source>
</evidence>
<dbReference type="AlphaFoldDB" id="A0A673YGS0"/>
<sequence>MLSGDMGPGFLAVSVPGGGSTGGGLGKTVLGHLQVQVCEGVMVVVVVLEVLISAVVERVVGSIPTGGQYKKKMHEMYRLLND</sequence>
<keyword evidence="2" id="KW-1185">Reference proteome</keyword>
<name>A0A673YGS0_SALTR</name>
<dbReference type="Ensembl" id="ENSSTUT00000035336.1">
    <property type="protein sequence ID" value="ENSSTUP00000033816.1"/>
    <property type="gene ID" value="ENSSTUG00000014458.1"/>
</dbReference>
<reference evidence="1" key="1">
    <citation type="submission" date="2025-08" db="UniProtKB">
        <authorList>
            <consortium name="Ensembl"/>
        </authorList>
    </citation>
    <scope>IDENTIFICATION</scope>
</reference>
<organism evidence="1 2">
    <name type="scientific">Salmo trutta</name>
    <name type="common">Brown trout</name>
    <dbReference type="NCBI Taxonomy" id="8032"/>
    <lineage>
        <taxon>Eukaryota</taxon>
        <taxon>Metazoa</taxon>
        <taxon>Chordata</taxon>
        <taxon>Craniata</taxon>
        <taxon>Vertebrata</taxon>
        <taxon>Euteleostomi</taxon>
        <taxon>Actinopterygii</taxon>
        <taxon>Neopterygii</taxon>
        <taxon>Teleostei</taxon>
        <taxon>Protacanthopterygii</taxon>
        <taxon>Salmoniformes</taxon>
        <taxon>Salmonidae</taxon>
        <taxon>Salmoninae</taxon>
        <taxon>Salmo</taxon>
    </lineage>
</organism>
<proteinExistence type="predicted"/>
<evidence type="ECO:0000313" key="2">
    <source>
        <dbReference type="Proteomes" id="UP000472277"/>
    </source>
</evidence>
<protein>
    <submittedName>
        <fullName evidence="1">Uncharacterized protein</fullName>
    </submittedName>
</protein>
<reference evidence="1" key="2">
    <citation type="submission" date="2025-09" db="UniProtKB">
        <authorList>
            <consortium name="Ensembl"/>
        </authorList>
    </citation>
    <scope>IDENTIFICATION</scope>
</reference>
<dbReference type="Proteomes" id="UP000472277">
    <property type="component" value="Chromosome 24"/>
</dbReference>
<accession>A0A673YGS0</accession>